<evidence type="ECO:0000313" key="13">
    <source>
        <dbReference type="Proteomes" id="UP001164472"/>
    </source>
</evidence>
<comment type="pathway">
    <text evidence="3">Cofactor biosynthesis; riboflavin biosynthesis; riboflavin from 2-hydroxy-3-oxobutyl phosphate and 5-amino-6-(D-ribitylamino)uracil: step 2/2.</text>
</comment>
<organism evidence="12 13">
    <name type="scientific">Alkalimarinus sediminis</name>
    <dbReference type="NCBI Taxonomy" id="1632866"/>
    <lineage>
        <taxon>Bacteria</taxon>
        <taxon>Pseudomonadati</taxon>
        <taxon>Pseudomonadota</taxon>
        <taxon>Gammaproteobacteria</taxon>
        <taxon>Alteromonadales</taxon>
        <taxon>Alteromonadaceae</taxon>
        <taxon>Alkalimarinus</taxon>
    </lineage>
</organism>
<dbReference type="GO" id="GO:0004746">
    <property type="term" value="F:riboflavin synthase activity"/>
    <property type="evidence" value="ECO:0007669"/>
    <property type="project" value="UniProtKB-UniRule"/>
</dbReference>
<dbReference type="PROSITE" id="PS51177">
    <property type="entry name" value="LUMAZINE_BIND"/>
    <property type="match status" value="2"/>
</dbReference>
<dbReference type="GO" id="GO:0009231">
    <property type="term" value="P:riboflavin biosynthetic process"/>
    <property type="evidence" value="ECO:0007669"/>
    <property type="project" value="UniProtKB-KW"/>
</dbReference>
<keyword evidence="7" id="KW-0808">Transferase</keyword>
<dbReference type="PANTHER" id="PTHR21098:SF0">
    <property type="entry name" value="RIBOFLAVIN SYNTHASE"/>
    <property type="match status" value="1"/>
</dbReference>
<proteinExistence type="predicted"/>
<feature type="repeat" description="Lumazine-binding" evidence="10">
    <location>
        <begin position="98"/>
        <end position="194"/>
    </location>
</feature>
<dbReference type="InterPro" id="IPR017938">
    <property type="entry name" value="Riboflavin_synthase-like_b-brl"/>
</dbReference>
<dbReference type="EC" id="2.5.1.9" evidence="4 9"/>
<dbReference type="KEGG" id="asem:NNL22_08130"/>
<keyword evidence="6" id="KW-0686">Riboflavin biosynthesis</keyword>
<evidence type="ECO:0000256" key="5">
    <source>
        <dbReference type="ARBA" id="ARBA00013950"/>
    </source>
</evidence>
<evidence type="ECO:0000313" key="12">
    <source>
        <dbReference type="EMBL" id="UZW76536.1"/>
    </source>
</evidence>
<dbReference type="Proteomes" id="UP001164472">
    <property type="component" value="Chromosome"/>
</dbReference>
<feature type="repeat" description="Lumazine-binding" evidence="10">
    <location>
        <begin position="1"/>
        <end position="97"/>
    </location>
</feature>
<dbReference type="InterPro" id="IPR026017">
    <property type="entry name" value="Lumazine-bd_dom"/>
</dbReference>
<comment type="function">
    <text evidence="2">Catalyzes the dismutation of two molecules of 6,7-dimethyl-8-ribityllumazine, resulting in the formation of riboflavin and 5-amino-6-(D-ribitylamino)uracil.</text>
</comment>
<dbReference type="CDD" id="cd00402">
    <property type="entry name" value="Riboflavin_synthase_like"/>
    <property type="match status" value="1"/>
</dbReference>
<dbReference type="Gene3D" id="2.40.30.20">
    <property type="match status" value="2"/>
</dbReference>
<dbReference type="EMBL" id="CP101527">
    <property type="protein sequence ID" value="UZW76536.1"/>
    <property type="molecule type" value="Genomic_DNA"/>
</dbReference>
<feature type="domain" description="Lumazine-binding" evidence="11">
    <location>
        <begin position="1"/>
        <end position="97"/>
    </location>
</feature>
<dbReference type="FunFam" id="2.40.30.20:FF:000003">
    <property type="entry name" value="Riboflavin synthase, alpha subunit"/>
    <property type="match status" value="1"/>
</dbReference>
<gene>
    <name evidence="12" type="ORF">NNL22_08130</name>
</gene>
<protein>
    <recommendedName>
        <fullName evidence="5 9">Riboflavin synthase</fullName>
        <ecNumber evidence="4 9">2.5.1.9</ecNumber>
    </recommendedName>
</protein>
<evidence type="ECO:0000256" key="3">
    <source>
        <dbReference type="ARBA" id="ARBA00004887"/>
    </source>
</evidence>
<evidence type="ECO:0000256" key="4">
    <source>
        <dbReference type="ARBA" id="ARBA00012827"/>
    </source>
</evidence>
<evidence type="ECO:0000256" key="8">
    <source>
        <dbReference type="ARBA" id="ARBA00022737"/>
    </source>
</evidence>
<evidence type="ECO:0000256" key="7">
    <source>
        <dbReference type="ARBA" id="ARBA00022679"/>
    </source>
</evidence>
<dbReference type="PANTHER" id="PTHR21098">
    <property type="entry name" value="RIBOFLAVIN SYNTHASE ALPHA CHAIN"/>
    <property type="match status" value="1"/>
</dbReference>
<evidence type="ECO:0000256" key="1">
    <source>
        <dbReference type="ARBA" id="ARBA00000968"/>
    </source>
</evidence>
<accession>A0A9E8KKT3</accession>
<evidence type="ECO:0000256" key="2">
    <source>
        <dbReference type="ARBA" id="ARBA00002803"/>
    </source>
</evidence>
<dbReference type="InterPro" id="IPR001783">
    <property type="entry name" value="Lumazine-bd"/>
</dbReference>
<dbReference type="NCBIfam" id="TIGR00187">
    <property type="entry name" value="ribE"/>
    <property type="match status" value="1"/>
</dbReference>
<dbReference type="Pfam" id="PF00677">
    <property type="entry name" value="Lum_binding"/>
    <property type="match status" value="2"/>
</dbReference>
<evidence type="ECO:0000256" key="9">
    <source>
        <dbReference type="NCBIfam" id="TIGR00187"/>
    </source>
</evidence>
<dbReference type="SUPFAM" id="SSF63380">
    <property type="entry name" value="Riboflavin synthase domain-like"/>
    <property type="match status" value="2"/>
</dbReference>
<sequence length="204" mass="22275">MFTGIVQGTALIKSIEKKELLWRIVVQFPQNALKNVTHGASIAINGTCLTVSEYTENTAAFDVMMETLRVTNLSLLTNGDAVNFERAAKFGDEIGGHLLSGHVHTTITISAIEKTETNCIIRFKVPAEWTKYILTKGFVAVNGCSLTVGEVANTEFNVYLIPETLDITTFGTATVGDIINLEVDHQTQTIVDTVERLGLKVDRG</sequence>
<dbReference type="NCBIfam" id="NF009566">
    <property type="entry name" value="PRK13020.1"/>
    <property type="match status" value="1"/>
</dbReference>
<dbReference type="InterPro" id="IPR023366">
    <property type="entry name" value="ATP_synth_asu-like_sf"/>
</dbReference>
<dbReference type="NCBIfam" id="NF006767">
    <property type="entry name" value="PRK09289.1"/>
    <property type="match status" value="1"/>
</dbReference>
<feature type="domain" description="Lumazine-binding" evidence="11">
    <location>
        <begin position="98"/>
        <end position="194"/>
    </location>
</feature>
<evidence type="ECO:0000256" key="10">
    <source>
        <dbReference type="PROSITE-ProRule" id="PRU00524"/>
    </source>
</evidence>
<reference evidence="12" key="1">
    <citation type="submission" date="2022-07" db="EMBL/GenBank/DDBJ databases">
        <title>Alkalimarinus sp. nov., isolated from gut of a Alitta virens.</title>
        <authorList>
            <person name="Yang A.I."/>
            <person name="Shin N.-R."/>
        </authorList>
    </citation>
    <scope>NUCLEOTIDE SEQUENCE</scope>
    <source>
        <strain evidence="12">FA028</strain>
    </source>
</reference>
<evidence type="ECO:0000256" key="6">
    <source>
        <dbReference type="ARBA" id="ARBA00022619"/>
    </source>
</evidence>
<dbReference type="RefSeq" id="WP_251811722.1">
    <property type="nucleotide sequence ID" value="NZ_CP101527.1"/>
</dbReference>
<comment type="catalytic activity">
    <reaction evidence="1">
        <text>2 6,7-dimethyl-8-(1-D-ribityl)lumazine + H(+) = 5-amino-6-(D-ribitylamino)uracil + riboflavin</text>
        <dbReference type="Rhea" id="RHEA:20772"/>
        <dbReference type="ChEBI" id="CHEBI:15378"/>
        <dbReference type="ChEBI" id="CHEBI:15934"/>
        <dbReference type="ChEBI" id="CHEBI:57986"/>
        <dbReference type="ChEBI" id="CHEBI:58201"/>
        <dbReference type="EC" id="2.5.1.9"/>
    </reaction>
</comment>
<evidence type="ECO:0000259" key="11">
    <source>
        <dbReference type="PROSITE" id="PS51177"/>
    </source>
</evidence>
<dbReference type="AlphaFoldDB" id="A0A9E8KKT3"/>
<dbReference type="PIRSF" id="PIRSF000498">
    <property type="entry name" value="Riboflavin_syn_A"/>
    <property type="match status" value="1"/>
</dbReference>
<keyword evidence="8" id="KW-0677">Repeat</keyword>
<keyword evidence="13" id="KW-1185">Reference proteome</keyword>
<name>A0A9E8KKT3_9ALTE</name>